<protein>
    <recommendedName>
        <fullName evidence="5">TrbL/VirB6 plasmid conjugal transfer protein</fullName>
    </recommendedName>
</protein>
<dbReference type="EMBL" id="MBRJ01000040">
    <property type="protein sequence ID" value="OHX44809.1"/>
    <property type="molecule type" value="Genomic_DNA"/>
</dbReference>
<name>A0ABX3CNI4_9BACI</name>
<feature type="transmembrane region" description="Helical" evidence="1">
    <location>
        <begin position="250"/>
        <end position="267"/>
    </location>
</feature>
<keyword evidence="1" id="KW-1133">Transmembrane helix</keyword>
<dbReference type="RefSeq" id="WP_071158784.1">
    <property type="nucleotide sequence ID" value="NZ_MBRJ01000040.1"/>
</dbReference>
<accession>A0ABX3CNI4</accession>
<feature type="signal peptide" evidence="2">
    <location>
        <begin position="1"/>
        <end position="25"/>
    </location>
</feature>
<evidence type="ECO:0000313" key="3">
    <source>
        <dbReference type="EMBL" id="OHX44809.1"/>
    </source>
</evidence>
<keyword evidence="1" id="KW-0472">Membrane</keyword>
<gene>
    <name evidence="3" type="ORF">BBV17_25240</name>
</gene>
<feature type="transmembrane region" description="Helical" evidence="1">
    <location>
        <begin position="166"/>
        <end position="195"/>
    </location>
</feature>
<feature type="chain" id="PRO_5046836736" description="TrbL/VirB6 plasmid conjugal transfer protein" evidence="2">
    <location>
        <begin position="26"/>
        <end position="840"/>
    </location>
</feature>
<feature type="transmembrane region" description="Helical" evidence="1">
    <location>
        <begin position="287"/>
        <end position="310"/>
    </location>
</feature>
<feature type="transmembrane region" description="Helical" evidence="1">
    <location>
        <begin position="221"/>
        <end position="243"/>
    </location>
</feature>
<dbReference type="Proteomes" id="UP000180194">
    <property type="component" value="Unassembled WGS sequence"/>
</dbReference>
<keyword evidence="1" id="KW-0812">Transmembrane</keyword>
<keyword evidence="4" id="KW-1185">Reference proteome</keyword>
<reference evidence="3 4" key="1">
    <citation type="submission" date="2016-07" db="EMBL/GenBank/DDBJ databases">
        <title>Bacillus oceanisediminis whole genome.</title>
        <authorList>
            <person name="Pal Y."/>
            <person name="Verma A."/>
            <person name="Mual P."/>
            <person name="Srinivasan K."/>
        </authorList>
    </citation>
    <scope>NUCLEOTIDE SEQUENCE [LARGE SCALE GENOMIC DNA]</scope>
    <source>
        <strain evidence="3 4">Bhandara28</strain>
    </source>
</reference>
<feature type="transmembrane region" description="Helical" evidence="1">
    <location>
        <begin position="127"/>
        <end position="145"/>
    </location>
</feature>
<comment type="caution">
    <text evidence="3">The sequence shown here is derived from an EMBL/GenBank/DDBJ whole genome shotgun (WGS) entry which is preliminary data.</text>
</comment>
<keyword evidence="2" id="KW-0732">Signal</keyword>
<evidence type="ECO:0000256" key="2">
    <source>
        <dbReference type="SAM" id="SignalP"/>
    </source>
</evidence>
<organism evidence="3 4">
    <name type="scientific">Cytobacillus oceanisediminis</name>
    <dbReference type="NCBI Taxonomy" id="665099"/>
    <lineage>
        <taxon>Bacteria</taxon>
        <taxon>Bacillati</taxon>
        <taxon>Bacillota</taxon>
        <taxon>Bacilli</taxon>
        <taxon>Bacillales</taxon>
        <taxon>Bacillaceae</taxon>
        <taxon>Cytobacillus</taxon>
    </lineage>
</organism>
<evidence type="ECO:0008006" key="5">
    <source>
        <dbReference type="Google" id="ProtNLM"/>
    </source>
</evidence>
<sequence length="840" mass="88148">MKKNILLSLLIFCILSSIVPPSALAESKTSGNSDLVPSYTWSCGNPLIDEKVNEKIKDFKENDANMAEKFMVSQVENMFNIGGIAGLNTLVFGNPYCVWMDKNDTLSNDGIFTVKEREKIIDPMLKLFAGAYVAILTLAILLSALKLGFNSMNPQSRADFWQDSKMWMVSALFMVFFTQFTNIIFGLNTAVIIGIKDVLTKSGVEIDGVSIISGFEDMKNVFGVMSLIITFLAEWILSAILNFVYISRKIIILVLLVMGPIAAYSLMFNKSRGFFGVWTKELIGNTFLQSIHAIVLFAFASFSALGAGVIMKLGLMMMFIPVSGMISKWLNIGDSSTKLGQALTMTGLGGIMTTMMVANQAGNIIRGGNLSTFGSNSTLASSENSLINAGGGSDSQSTRISSLATGSNSSSWQAVKKGTGAVGAFIGGAAGAVTMNPLGIMAGAKAGQKVAEGVLQGSRGTAAGLMNTFSTVKEAAAYSGADGAGFRAFMGNLDRRREFAGNLGESLGSMTGSQALSQMGRRIGHGLSGVSRNDLTHASPAIGGAGGQTWEQISKLNPGAEVMNVQTNRSSAFYMKDQSGQWSQVGIKGAADSTLKNGSVRATSFRLGNAQQGVPQLQPNGSYRLSNGTQGFNSGMNTNSGGTTTMTSNITANAPGAAMGPGIMRTDSIQASGGIQPINTGSTFSPASSAGIQNTGSTLVSVPSAGIQESPNHAAGIPTGGGFEGSPQNTTVGLPGSTPYLMRTGNSYIVGGGNRDGIIDQSTLVTAQSPNRIVDSTFDASKINPDAYVAYSALNHNANTGSDRMAETLNRTQSTMKSATGWVVSGTRGKKVNERRREIV</sequence>
<evidence type="ECO:0000256" key="1">
    <source>
        <dbReference type="SAM" id="Phobius"/>
    </source>
</evidence>
<proteinExistence type="predicted"/>
<evidence type="ECO:0000313" key="4">
    <source>
        <dbReference type="Proteomes" id="UP000180194"/>
    </source>
</evidence>